<dbReference type="PANTHER" id="PTHR47396">
    <property type="entry name" value="TYPE I RESTRICTION ENZYME ECOKI R PROTEIN"/>
    <property type="match status" value="1"/>
</dbReference>
<dbReference type="GO" id="GO:0016787">
    <property type="term" value="F:hydrolase activity"/>
    <property type="evidence" value="ECO:0007669"/>
    <property type="project" value="InterPro"/>
</dbReference>
<dbReference type="InterPro" id="IPR027417">
    <property type="entry name" value="P-loop_NTPase"/>
</dbReference>
<protein>
    <submittedName>
        <fullName evidence="2">Type III restriction endonuclease subunit R</fullName>
    </submittedName>
</protein>
<accession>A0A1F6CRZ4</accession>
<evidence type="ECO:0000313" key="3">
    <source>
        <dbReference type="Proteomes" id="UP000176445"/>
    </source>
</evidence>
<dbReference type="EMBL" id="MFKW01000015">
    <property type="protein sequence ID" value="OGG51781.1"/>
    <property type="molecule type" value="Genomic_DNA"/>
</dbReference>
<organism evidence="2 3">
    <name type="scientific">Candidatus Kaiserbacteria bacterium RIFCSPHIGHO2_01_FULL_54_36b</name>
    <dbReference type="NCBI Taxonomy" id="1798483"/>
    <lineage>
        <taxon>Bacteria</taxon>
        <taxon>Candidatus Kaiseribacteriota</taxon>
    </lineage>
</organism>
<dbReference type="SUPFAM" id="SSF52540">
    <property type="entry name" value="P-loop containing nucleoside triphosphate hydrolases"/>
    <property type="match status" value="1"/>
</dbReference>
<evidence type="ECO:0000313" key="2">
    <source>
        <dbReference type="EMBL" id="OGG51781.1"/>
    </source>
</evidence>
<comment type="caution">
    <text evidence="2">The sequence shown here is derived from an EMBL/GenBank/DDBJ whole genome shotgun (WGS) entry which is preliminary data.</text>
</comment>
<dbReference type="GO" id="GO:0005829">
    <property type="term" value="C:cytosol"/>
    <property type="evidence" value="ECO:0007669"/>
    <property type="project" value="TreeGrafter"/>
</dbReference>
<dbReference type="InterPro" id="IPR006935">
    <property type="entry name" value="Helicase/UvrB_N"/>
</dbReference>
<dbReference type="GO" id="GO:0004519">
    <property type="term" value="F:endonuclease activity"/>
    <property type="evidence" value="ECO:0007669"/>
    <property type="project" value="UniProtKB-KW"/>
</dbReference>
<dbReference type="Gene3D" id="3.40.91.30">
    <property type="match status" value="1"/>
</dbReference>
<dbReference type="PANTHER" id="PTHR47396:SF1">
    <property type="entry name" value="ATP-DEPENDENT HELICASE IRC3-RELATED"/>
    <property type="match status" value="1"/>
</dbReference>
<keyword evidence="2" id="KW-0378">Hydrolase</keyword>
<gene>
    <name evidence="2" type="ORF">A2704_04045</name>
</gene>
<evidence type="ECO:0000259" key="1">
    <source>
        <dbReference type="Pfam" id="PF04851"/>
    </source>
</evidence>
<dbReference type="GO" id="GO:0003677">
    <property type="term" value="F:DNA binding"/>
    <property type="evidence" value="ECO:0007669"/>
    <property type="project" value="InterPro"/>
</dbReference>
<name>A0A1F6CRZ4_9BACT</name>
<reference evidence="2 3" key="1">
    <citation type="journal article" date="2016" name="Nat. Commun.">
        <title>Thousands of microbial genomes shed light on interconnected biogeochemical processes in an aquifer system.</title>
        <authorList>
            <person name="Anantharaman K."/>
            <person name="Brown C.T."/>
            <person name="Hug L.A."/>
            <person name="Sharon I."/>
            <person name="Castelle C.J."/>
            <person name="Probst A.J."/>
            <person name="Thomas B.C."/>
            <person name="Singh A."/>
            <person name="Wilkins M.J."/>
            <person name="Karaoz U."/>
            <person name="Brodie E.L."/>
            <person name="Williams K.H."/>
            <person name="Hubbard S.S."/>
            <person name="Banfield J.F."/>
        </authorList>
    </citation>
    <scope>NUCLEOTIDE SEQUENCE [LARGE SCALE GENOMIC DNA]</scope>
</reference>
<sequence length="894" mass="102162">MSLHPDFSRDPYAMLDPEVRWVPGEEERGKKAEDLLPPLVPMVRRKVKEWRESGYAGASATSKALLRWWFVEPHFTEKDGVLVPFRFYFAQREAVESVIYLHEVAGVRDKVDLIRFDTTGRLAPGMFAEDWPRLVLKMATGSGKTKVLALLVVWSYFHKLYEEDSPLSRNFLVIAPNIIVLERLRHDFDGLNVFFSDPMLPENGYEGRDWQSDFQPKLHLQDEVRGVSRYGNIFLTNIHRVYTGHVPTNSSGEEYFLGPKPVGKTTERLVDLGEIVRGVDEIMVLNDEAHHIHDEKLAWFQAIADIASQLKLKGKELSLQVDVTATPRGEKGRLFPQVICDYPLVEAIHQGVVKHPVLPDAASRAKLKEAESANFIERYQQFLHIGYLEWKKSFEEHGKIGKKAVLFVMTDDTTNCDTVAKHLEVVYPDLRDRVLTIHTNKSGDIVEGRGKKDIEELRRLREEASNIDGIESRHRAVVSVLMLKEGWDVRNVTTIVGLRSYSSKSNILPEQTLGRGLRLMYFGQGVPEEVAVVGTPAFMDFVESIKREGVELTYRRMDLEHRAVSPVIVEVDAKNEKKDLDSLDIEIPVLTPRLHQEYRNLAELDAMAFAFLPVTHRTFSESELRKIVFRKVVSGEVSHELAVGESAAPDYRNVLGWFTKEIMRDLHLVSGHDILFEKIREFAADRLFGERVALDDPQTIKNLSEPQATKIIIETFKREIGKLTVVDKGGVEVRRYIRLSETKPFVARQQEYLLTKKSVFNRFVGDSGLEYDFARFLDGCSDILSFAKNHETVGFKIEYRTAGGGIATYQPDFVVKKDSQTIVVIETKGREDVEDPGKIERLAQWCVDASSAQKRFRYEMIYVPEELWEKYKSKIKNFAGVASVFSGERPKRPF</sequence>
<keyword evidence="2" id="KW-0540">Nuclease</keyword>
<dbReference type="AlphaFoldDB" id="A0A1F6CRZ4"/>
<dbReference type="GO" id="GO:0005524">
    <property type="term" value="F:ATP binding"/>
    <property type="evidence" value="ECO:0007669"/>
    <property type="project" value="InterPro"/>
</dbReference>
<dbReference type="Pfam" id="PF04851">
    <property type="entry name" value="ResIII"/>
    <property type="match status" value="1"/>
</dbReference>
<feature type="domain" description="Helicase/UvrB N-terminal" evidence="1">
    <location>
        <begin position="91"/>
        <end position="328"/>
    </location>
</feature>
<dbReference type="Proteomes" id="UP000176445">
    <property type="component" value="Unassembled WGS sequence"/>
</dbReference>
<proteinExistence type="predicted"/>
<dbReference type="Gene3D" id="3.40.50.300">
    <property type="entry name" value="P-loop containing nucleotide triphosphate hydrolases"/>
    <property type="match status" value="2"/>
</dbReference>
<keyword evidence="2" id="KW-0255">Endonuclease</keyword>
<dbReference type="InterPro" id="IPR050742">
    <property type="entry name" value="Helicase_Restrict-Modif_Enz"/>
</dbReference>